<evidence type="ECO:0000256" key="8">
    <source>
        <dbReference type="PROSITE-ProRule" id="PRU00124"/>
    </source>
</evidence>
<comment type="subcellular location">
    <subcellularLocation>
        <location evidence="2">Endomembrane system</location>
    </subcellularLocation>
    <subcellularLocation>
        <location evidence="1">Membrane</location>
        <topology evidence="1">Single-pass membrane protein</topology>
    </subcellularLocation>
</comment>
<evidence type="ECO:0000256" key="7">
    <source>
        <dbReference type="ARBA" id="ARBA00023157"/>
    </source>
</evidence>
<feature type="region of interest" description="Disordered" evidence="9">
    <location>
        <begin position="1"/>
        <end position="23"/>
    </location>
</feature>
<dbReference type="AlphaFoldDB" id="A0A368GYB2"/>
<accession>A0A368GYB2</accession>
<dbReference type="PROSITE" id="PS50068">
    <property type="entry name" value="LDLRA_2"/>
    <property type="match status" value="1"/>
</dbReference>
<evidence type="ECO:0000256" key="6">
    <source>
        <dbReference type="ARBA" id="ARBA00023136"/>
    </source>
</evidence>
<keyword evidence="10" id="KW-0449">Lipoprotein</keyword>
<dbReference type="SUPFAM" id="SSF57424">
    <property type="entry name" value="LDL receptor-like module"/>
    <property type="match status" value="2"/>
</dbReference>
<keyword evidence="4" id="KW-0677">Repeat</keyword>
<proteinExistence type="predicted"/>
<evidence type="ECO:0000256" key="9">
    <source>
        <dbReference type="SAM" id="MobiDB-lite"/>
    </source>
</evidence>
<gene>
    <name evidence="10" type="ORF">ANCCAN_06019</name>
</gene>
<dbReference type="STRING" id="29170.A0A368GYB2"/>
<reference evidence="10 11" key="1">
    <citation type="submission" date="2014-10" db="EMBL/GenBank/DDBJ databases">
        <title>Draft genome of the hookworm Ancylostoma caninum.</title>
        <authorList>
            <person name="Mitreva M."/>
        </authorList>
    </citation>
    <scope>NUCLEOTIDE SEQUENCE [LARGE SCALE GENOMIC DNA]</scope>
    <source>
        <strain evidence="10 11">Baltimore</strain>
    </source>
</reference>
<dbReference type="InterPro" id="IPR002172">
    <property type="entry name" value="LDrepeatLR_classA_rpt"/>
</dbReference>
<dbReference type="GO" id="GO:0016192">
    <property type="term" value="P:vesicle-mediated transport"/>
    <property type="evidence" value="ECO:0007669"/>
    <property type="project" value="UniProtKB-ARBA"/>
</dbReference>
<evidence type="ECO:0000313" key="10">
    <source>
        <dbReference type="EMBL" id="RCN47967.1"/>
    </source>
</evidence>
<keyword evidence="11" id="KW-1185">Reference proteome</keyword>
<dbReference type="InterPro" id="IPR036055">
    <property type="entry name" value="LDL_receptor-like_sf"/>
</dbReference>
<dbReference type="CDD" id="cd00112">
    <property type="entry name" value="LDLa"/>
    <property type="match status" value="2"/>
</dbReference>
<evidence type="ECO:0000256" key="4">
    <source>
        <dbReference type="ARBA" id="ARBA00022737"/>
    </source>
</evidence>
<dbReference type="GO" id="GO:0005886">
    <property type="term" value="C:plasma membrane"/>
    <property type="evidence" value="ECO:0007669"/>
    <property type="project" value="TreeGrafter"/>
</dbReference>
<sequence>MKHSLVQHHSSAKASREDSSESEFGPPFVWIAETLHHCTRRRHGLFHKLKFIFPWMQRMLVIPLFVWLGRVSSDTEDRILARFMCDGKIDCGDHSDEDATLCLKPLGKINSAHFRYRIRTRKCPSTWFFCVDASNCIASRFVCDNYKDCRDGSDEAEFCHGLNGLKRNASDKIVY</sequence>
<keyword evidence="5" id="KW-1133">Transmembrane helix</keyword>
<dbReference type="PANTHER" id="PTHR24270">
    <property type="entry name" value="LOW-DENSITY LIPOPROTEIN RECEPTOR-RELATED"/>
    <property type="match status" value="1"/>
</dbReference>
<dbReference type="InterPro" id="IPR023415">
    <property type="entry name" value="LDLR_class-A_CS"/>
</dbReference>
<protein>
    <submittedName>
        <fullName evidence="10">Low-density lipoprotein receptor domain class A</fullName>
    </submittedName>
</protein>
<evidence type="ECO:0000313" key="11">
    <source>
        <dbReference type="Proteomes" id="UP000252519"/>
    </source>
</evidence>
<dbReference type="PROSITE" id="PS01209">
    <property type="entry name" value="LDLRA_1"/>
    <property type="match status" value="1"/>
</dbReference>
<dbReference type="EMBL" id="JOJR01000054">
    <property type="protein sequence ID" value="RCN47967.1"/>
    <property type="molecule type" value="Genomic_DNA"/>
</dbReference>
<evidence type="ECO:0000256" key="3">
    <source>
        <dbReference type="ARBA" id="ARBA00022692"/>
    </source>
</evidence>
<organism evidence="10 11">
    <name type="scientific">Ancylostoma caninum</name>
    <name type="common">Dog hookworm</name>
    <dbReference type="NCBI Taxonomy" id="29170"/>
    <lineage>
        <taxon>Eukaryota</taxon>
        <taxon>Metazoa</taxon>
        <taxon>Ecdysozoa</taxon>
        <taxon>Nematoda</taxon>
        <taxon>Chromadorea</taxon>
        <taxon>Rhabditida</taxon>
        <taxon>Rhabditina</taxon>
        <taxon>Rhabditomorpha</taxon>
        <taxon>Strongyloidea</taxon>
        <taxon>Ancylostomatidae</taxon>
        <taxon>Ancylostomatinae</taxon>
        <taxon>Ancylostoma</taxon>
    </lineage>
</organism>
<dbReference type="OrthoDB" id="10013209at2759"/>
<dbReference type="SMART" id="SM00192">
    <property type="entry name" value="LDLa"/>
    <property type="match status" value="2"/>
</dbReference>
<evidence type="ECO:0000256" key="2">
    <source>
        <dbReference type="ARBA" id="ARBA00004308"/>
    </source>
</evidence>
<comment type="caution">
    <text evidence="8">Lacks conserved residue(s) required for the propagation of feature annotation.</text>
</comment>
<keyword evidence="3" id="KW-0812">Transmembrane</keyword>
<dbReference type="GO" id="GO:0012505">
    <property type="term" value="C:endomembrane system"/>
    <property type="evidence" value="ECO:0007669"/>
    <property type="project" value="UniProtKB-SubCell"/>
</dbReference>
<dbReference type="Gene3D" id="4.10.400.10">
    <property type="entry name" value="Low-density Lipoprotein Receptor"/>
    <property type="match status" value="2"/>
</dbReference>
<keyword evidence="10" id="KW-0675">Receptor</keyword>
<name>A0A368GYB2_ANCCA</name>
<evidence type="ECO:0000256" key="5">
    <source>
        <dbReference type="ARBA" id="ARBA00022989"/>
    </source>
</evidence>
<dbReference type="Proteomes" id="UP000252519">
    <property type="component" value="Unassembled WGS sequence"/>
</dbReference>
<dbReference type="PANTHER" id="PTHR24270:SF8">
    <property type="entry name" value="LD11117P-RELATED"/>
    <property type="match status" value="1"/>
</dbReference>
<comment type="caution">
    <text evidence="10">The sequence shown here is derived from an EMBL/GenBank/DDBJ whole genome shotgun (WGS) entry which is preliminary data.</text>
</comment>
<dbReference type="InterPro" id="IPR050685">
    <property type="entry name" value="LDLR"/>
</dbReference>
<evidence type="ECO:0000256" key="1">
    <source>
        <dbReference type="ARBA" id="ARBA00004167"/>
    </source>
</evidence>
<keyword evidence="7" id="KW-1015">Disulfide bond</keyword>
<dbReference type="PRINTS" id="PR00261">
    <property type="entry name" value="LDLRECEPTOR"/>
</dbReference>
<dbReference type="Pfam" id="PF00057">
    <property type="entry name" value="Ldl_recept_a"/>
    <property type="match status" value="1"/>
</dbReference>
<keyword evidence="6" id="KW-0472">Membrane</keyword>